<dbReference type="Proteomes" id="UP000241771">
    <property type="component" value="Unassembled WGS sequence"/>
</dbReference>
<gene>
    <name evidence="1" type="ORF">C9I98_21520</name>
</gene>
<dbReference type="RefSeq" id="WP_036815989.1">
    <property type="nucleotide sequence ID" value="NZ_JGVO01000008.1"/>
</dbReference>
<dbReference type="EMBL" id="PYMA01000018">
    <property type="protein sequence ID" value="PSW14768.1"/>
    <property type="molecule type" value="Genomic_DNA"/>
</dbReference>
<evidence type="ECO:0000313" key="1">
    <source>
        <dbReference type="EMBL" id="PSW14768.1"/>
    </source>
</evidence>
<sequence length="196" mass="22194">MKIEKLLGKFGMKGISYGPRTGGKALLSLDEQLAIVGITWKESPIGFHVLFVELLSDRDSARELYQQTWLEAAKVMQTWRGVYPKQAIEALCLTAIAEATQQLGQLCPECNGVGRVTNKHRVTRKCPCCKEGRIEWTTETRFAVFCQTLPITYTRFKRYSTVLNKLVAWLVGQRTVAVLAVQSRVERENEEVREVA</sequence>
<protein>
    <recommendedName>
        <fullName evidence="3">Antitermination protein</fullName>
    </recommendedName>
</protein>
<proteinExistence type="predicted"/>
<dbReference type="AlphaFoldDB" id="A0A2T3NIB0"/>
<name>A0A2T3NIB0_9GAMM</name>
<evidence type="ECO:0008006" key="3">
    <source>
        <dbReference type="Google" id="ProtNLM"/>
    </source>
</evidence>
<organism evidence="1 2">
    <name type="scientific">Photobacterium sanctipauli</name>
    <dbReference type="NCBI Taxonomy" id="1342794"/>
    <lineage>
        <taxon>Bacteria</taxon>
        <taxon>Pseudomonadati</taxon>
        <taxon>Pseudomonadota</taxon>
        <taxon>Gammaproteobacteria</taxon>
        <taxon>Vibrionales</taxon>
        <taxon>Vibrionaceae</taxon>
        <taxon>Photobacterium</taxon>
    </lineage>
</organism>
<comment type="caution">
    <text evidence="1">The sequence shown here is derived from an EMBL/GenBank/DDBJ whole genome shotgun (WGS) entry which is preliminary data.</text>
</comment>
<evidence type="ECO:0000313" key="2">
    <source>
        <dbReference type="Proteomes" id="UP000241771"/>
    </source>
</evidence>
<keyword evidence="2" id="KW-1185">Reference proteome</keyword>
<dbReference type="OrthoDB" id="5862020at2"/>
<reference evidence="1 2" key="1">
    <citation type="submission" date="2018-01" db="EMBL/GenBank/DDBJ databases">
        <title>Whole genome sequencing of Histamine producing bacteria.</title>
        <authorList>
            <person name="Butler K."/>
        </authorList>
    </citation>
    <scope>NUCLEOTIDE SEQUENCE [LARGE SCALE GENOMIC DNA]</scope>
    <source>
        <strain evidence="1 2">DSM 100436</strain>
    </source>
</reference>
<accession>A0A2T3NIB0</accession>